<proteinExistence type="predicted"/>
<dbReference type="AlphaFoldDB" id="A0A9X8H911"/>
<dbReference type="EMBL" id="QUTI01026280">
    <property type="protein sequence ID" value="RLO05754.1"/>
    <property type="molecule type" value="Genomic_DNA"/>
</dbReference>
<evidence type="ECO:0000313" key="2">
    <source>
        <dbReference type="Proteomes" id="UP000275652"/>
    </source>
</evidence>
<reference evidence="1 2" key="1">
    <citation type="journal article" date="2018" name="J. Invertebr. Pathol.">
        <title>New genotyping method for the causative agent of crayfish plague (Aphanomyces astaci) based on whole genome data.</title>
        <authorList>
            <person name="Minardi D."/>
            <person name="Studholme D.J."/>
            <person name="van der Giezen M."/>
            <person name="Pretto T."/>
            <person name="Oidtmann B."/>
        </authorList>
    </citation>
    <scope>NUCLEOTIDE SEQUENCE [LARGE SCALE GENOMIC DNA]</scope>
    <source>
        <strain evidence="1 2">KB13</strain>
    </source>
</reference>
<name>A0A9X8H911_APHAT</name>
<evidence type="ECO:0000313" key="1">
    <source>
        <dbReference type="EMBL" id="RLO05754.1"/>
    </source>
</evidence>
<protein>
    <recommendedName>
        <fullName evidence="3">Amino acid transporter transmembrane domain-containing protein</fullName>
    </recommendedName>
</protein>
<evidence type="ECO:0008006" key="3">
    <source>
        <dbReference type="Google" id="ProtNLM"/>
    </source>
</evidence>
<organism evidence="1 2">
    <name type="scientific">Aphanomyces astaci</name>
    <name type="common">Crayfish plague agent</name>
    <dbReference type="NCBI Taxonomy" id="112090"/>
    <lineage>
        <taxon>Eukaryota</taxon>
        <taxon>Sar</taxon>
        <taxon>Stramenopiles</taxon>
        <taxon>Oomycota</taxon>
        <taxon>Saprolegniomycetes</taxon>
        <taxon>Saprolegniales</taxon>
        <taxon>Verrucalvaceae</taxon>
        <taxon>Aphanomyces</taxon>
    </lineage>
</organism>
<sequence>MSHQLFRNTYSPIPRLFRTNSLRGSHLRYHCQFCHATTMSNPFLTVEDLKLSFSLFCCVYGIGTLSMPGNYAKVGYGWATAALVFMAA</sequence>
<dbReference type="Proteomes" id="UP000275652">
    <property type="component" value="Unassembled WGS sequence"/>
</dbReference>
<accession>A0A9X8H911</accession>
<feature type="non-terminal residue" evidence="1">
    <location>
        <position position="88"/>
    </location>
</feature>
<comment type="caution">
    <text evidence="1">The sequence shown here is derived from an EMBL/GenBank/DDBJ whole genome shotgun (WGS) entry which is preliminary data.</text>
</comment>
<gene>
    <name evidence="1" type="ORF">DYB28_012391</name>
</gene>